<gene>
    <name evidence="2" type="ORF">L915_10548</name>
    <name evidence="3" type="ORF">L916_10437</name>
</gene>
<feature type="transmembrane region" description="Helical" evidence="1">
    <location>
        <begin position="434"/>
        <end position="454"/>
    </location>
</feature>
<dbReference type="VEuPathDB" id="FungiDB:PPTG_12470"/>
<feature type="transmembrane region" description="Helical" evidence="1">
    <location>
        <begin position="598"/>
        <end position="621"/>
    </location>
</feature>
<sequence length="776" mass="86462">MTSSVARGGGPTSEHVAHTGSESVIREGCAVQTLEPRRSWIDRAIAVIIRNRRGRQQGVTKFRCIETSAVAAVIGRCVLAPLLLVFIFGATGYLSTAKFFIGPEDSYFAYSQLDSVMYGGCSGCVCSCRKVLIQLSAFGSDAIMSKPAYEDLQAMATEAEAAGDYSRLTPEALALADQLDANGAVCSTGMNDWGTPNIVLSDEPEGVLKVITTLRLSVSPQMLRELQVAVERKEKCISRWNIGILLRLFKFQNVKNSLDYSSVPVADINTFPHYTDCRPDIPNEGIVGEKLAMETNGEDVLAVVPDILKLFPYQFSTSLPKISRYIPAKDTIYGANNVTQPLFKGYYAGCRVRVVNTTGVYVEDSCTLLKHWRSYGLMLQTPDDLPVCSTGDVCIHNQYNSQWEYTNDVNPTDSTRLDQFLSVFRSRYADTVDLSVLPGVVVIQILFMGIVSLYQVMSHHRSVLLTQIWAYRCQNGRMQPIYLAQITYHLAFNSNLYYLGLSTGTLSMASVLNLTLSFFAFNYSFINLIRARSGDQVLDRHFRIPWEILQLTSMICTFAVLSSLRLTSLAFIGEFNGELLRRTSARGVRYCGLKDSCYVFTVNLVFVVAGISFAMGFVASIGGRREKQARGTSTSPRPSSWLRVFSSKKVGPTVLNLQQQKLTTFEENCLGGQFIRLFYDCEDFAYTTFRGKRCTSVEAILLTGYLFYGQHLYQATSVLMLLVARVLPRKVIRTFNVLLIRWRIDPNEGALSHALSCTWYNASAERFKISEAIPVA</sequence>
<feature type="transmembrane region" description="Helical" evidence="1">
    <location>
        <begin position="506"/>
        <end position="528"/>
    </location>
</feature>
<dbReference type="Proteomes" id="UP000053236">
    <property type="component" value="Unassembled WGS sequence"/>
</dbReference>
<keyword evidence="1" id="KW-0812">Transmembrane</keyword>
<protein>
    <submittedName>
        <fullName evidence="2">Uncharacterized protein</fullName>
    </submittedName>
</protein>
<keyword evidence="1" id="KW-0472">Membrane</keyword>
<dbReference type="EMBL" id="KI673451">
    <property type="protein sequence ID" value="ETL37918.1"/>
    <property type="molecule type" value="Genomic_DNA"/>
</dbReference>
<evidence type="ECO:0000256" key="1">
    <source>
        <dbReference type="SAM" id="Phobius"/>
    </source>
</evidence>
<proteinExistence type="predicted"/>
<evidence type="ECO:0000313" key="3">
    <source>
        <dbReference type="EMBL" id="ETL37918.1"/>
    </source>
</evidence>
<dbReference type="AlphaFoldDB" id="W2GNA7"/>
<dbReference type="Proteomes" id="UP000053864">
    <property type="component" value="Unassembled WGS sequence"/>
</dbReference>
<organism evidence="2">
    <name type="scientific">Phytophthora nicotianae</name>
    <name type="common">Potato buckeye rot agent</name>
    <name type="synonym">Phytophthora parasitica</name>
    <dbReference type="NCBI Taxonomy" id="4792"/>
    <lineage>
        <taxon>Eukaryota</taxon>
        <taxon>Sar</taxon>
        <taxon>Stramenopiles</taxon>
        <taxon>Oomycota</taxon>
        <taxon>Peronosporomycetes</taxon>
        <taxon>Peronosporales</taxon>
        <taxon>Peronosporaceae</taxon>
        <taxon>Phytophthora</taxon>
    </lineage>
</organism>
<name>W2GNA7_PHYNI</name>
<dbReference type="EMBL" id="KI686788">
    <property type="protein sequence ID" value="ETK84478.1"/>
    <property type="molecule type" value="Genomic_DNA"/>
</dbReference>
<evidence type="ECO:0000313" key="2">
    <source>
        <dbReference type="EMBL" id="ETK84478.1"/>
    </source>
</evidence>
<accession>W2GNA7</accession>
<reference evidence="3" key="2">
    <citation type="submission" date="2013-11" db="EMBL/GenBank/DDBJ databases">
        <title>The Genome Sequence of Phytophthora parasitica CJ05E6.</title>
        <authorList>
            <consortium name="The Broad Institute Genomics Platform"/>
            <person name="Russ C."/>
            <person name="Tyler B."/>
            <person name="Panabieres F."/>
            <person name="Shan W."/>
            <person name="Tripathy S."/>
            <person name="Grunwald N."/>
            <person name="Machado M."/>
            <person name="Johnson C.S."/>
            <person name="Arredondo F."/>
            <person name="Hong C."/>
            <person name="Coffey M."/>
            <person name="Young S.K."/>
            <person name="Zeng Q."/>
            <person name="Gargeya S."/>
            <person name="Fitzgerald M."/>
            <person name="Abouelleil A."/>
            <person name="Alvarado L."/>
            <person name="Chapman S.B."/>
            <person name="Gainer-Dewar J."/>
            <person name="Goldberg J."/>
            <person name="Griggs A."/>
            <person name="Gujja S."/>
            <person name="Hansen M."/>
            <person name="Howarth C."/>
            <person name="Imamovic A."/>
            <person name="Ireland A."/>
            <person name="Larimer J."/>
            <person name="McCowan C."/>
            <person name="Murphy C."/>
            <person name="Pearson M."/>
            <person name="Poon T.W."/>
            <person name="Priest M."/>
            <person name="Roberts A."/>
            <person name="Saif S."/>
            <person name="Shea T."/>
            <person name="Sykes S."/>
            <person name="Wortman J."/>
            <person name="Nusbaum C."/>
            <person name="Birren B."/>
        </authorList>
    </citation>
    <scope>NUCLEOTIDE SEQUENCE [LARGE SCALE GENOMIC DNA]</scope>
    <source>
        <strain evidence="3">CJ05E6</strain>
    </source>
</reference>
<reference evidence="2" key="1">
    <citation type="submission" date="2013-11" db="EMBL/GenBank/DDBJ databases">
        <title>The Genome Sequence of Phytophthora parasitica CJ02B3.</title>
        <authorList>
            <consortium name="The Broad Institute Genomics Platform"/>
            <person name="Russ C."/>
            <person name="Tyler B."/>
            <person name="Panabieres F."/>
            <person name="Shan W."/>
            <person name="Tripathy S."/>
            <person name="Grunwald N."/>
            <person name="Machado M."/>
            <person name="Johnson C.S."/>
            <person name="Arredondo F."/>
            <person name="Hong C."/>
            <person name="Coffey M."/>
            <person name="Young S.K."/>
            <person name="Zeng Q."/>
            <person name="Gargeya S."/>
            <person name="Fitzgerald M."/>
            <person name="Abouelleil A."/>
            <person name="Alvarado L."/>
            <person name="Chapman S.B."/>
            <person name="Gainer-Dewar J."/>
            <person name="Goldberg J."/>
            <person name="Griggs A."/>
            <person name="Gujja S."/>
            <person name="Hansen M."/>
            <person name="Howarth C."/>
            <person name="Imamovic A."/>
            <person name="Ireland A."/>
            <person name="Larimer J."/>
            <person name="McCowan C."/>
            <person name="Murphy C."/>
            <person name="Pearson M."/>
            <person name="Poon T.W."/>
            <person name="Priest M."/>
            <person name="Roberts A."/>
            <person name="Saif S."/>
            <person name="Shea T."/>
            <person name="Sykes S."/>
            <person name="Wortman J."/>
            <person name="Nusbaum C."/>
            <person name="Birren B."/>
        </authorList>
    </citation>
    <scope>NUCLEOTIDE SEQUENCE [LARGE SCALE GENOMIC DNA]</scope>
    <source>
        <strain evidence="2">CJ02B3</strain>
    </source>
</reference>
<keyword evidence="1" id="KW-1133">Transmembrane helix</keyword>